<dbReference type="Pfam" id="PF01658">
    <property type="entry name" value="Inos-1-P_synth"/>
    <property type="match status" value="1"/>
</dbReference>
<evidence type="ECO:0000256" key="1">
    <source>
        <dbReference type="ARBA" id="ARBA00010813"/>
    </source>
</evidence>
<accession>A0RUJ8</accession>
<dbReference type="GO" id="GO:0006021">
    <property type="term" value="P:inositol biosynthetic process"/>
    <property type="evidence" value="ECO:0007669"/>
    <property type="project" value="InterPro"/>
</dbReference>
<dbReference type="SUPFAM" id="SSF51735">
    <property type="entry name" value="NAD(P)-binding Rossmann-fold domains"/>
    <property type="match status" value="1"/>
</dbReference>
<dbReference type="STRING" id="414004.CENSYa_0379"/>
<dbReference type="InterPro" id="IPR036291">
    <property type="entry name" value="NAD(P)-bd_dom_sf"/>
</dbReference>
<evidence type="ECO:0000313" key="3">
    <source>
        <dbReference type="EMBL" id="ABK77015.1"/>
    </source>
</evidence>
<reference evidence="3 4" key="1">
    <citation type="journal article" date="2006" name="Proc. Natl. Acad. Sci. U.S.A.">
        <title>Genomic analysis of the uncultivated marine crenarchaeote Cenarchaeum symbiosum.</title>
        <authorList>
            <person name="Hallam S.J."/>
            <person name="Konstantinidis K.T."/>
            <person name="Putnam N."/>
            <person name="Schleper C."/>
            <person name="Watanabe Y."/>
            <person name="Sugahara J."/>
            <person name="Preston C."/>
            <person name="de la Torre J."/>
            <person name="Richardson P.M."/>
            <person name="DeLong E.F."/>
        </authorList>
    </citation>
    <scope>NUCLEOTIDE SEQUENCE [LARGE SCALE GENOMIC DNA]</scope>
    <source>
        <strain evidence="4">A</strain>
    </source>
</reference>
<keyword evidence="4" id="KW-1185">Reference proteome</keyword>
<feature type="domain" description="Myo-inositol-1-phosphate synthase GAPDH-like" evidence="2">
    <location>
        <begin position="240"/>
        <end position="347"/>
    </location>
</feature>
<sequence length="405" mass="44669">MRRVPAAKKPERRPCLEEYNAQTNRGSARLKTFKRFWAGRSNMGGIKVGLVGIGNCFSGLIQGIEYYKKNPSQEVTGIIHKELRGYGIHDIEFVCGFDVGESKVGKSMNDAIYAEPNMVNWVDHGDMPKTPAMVHEGPALDGVGLWVENRVKPIKSSKTDDELAAEAKKIIQDTGAEVLVSYLPVGSDRATRFWAQICLDTGTAFVNCIPSFIASDAEWGQKFADAGVPVIGDDIKGQVGATIVHRTLARLCSDRGTKIERTYQINVGGNTDFLNMKEQERLVSKRISKTESVQSQLKERLDDDRIYVGPSDFIPFLGNTKLMFMRIEGRQWANIPYNMEVRLDVDDKANSAGIVVDAIRLARIARDDGVGGPIIPASAYLMKHPPEQMSDPQAKAACEKFVSGA</sequence>
<evidence type="ECO:0000259" key="2">
    <source>
        <dbReference type="Pfam" id="PF01658"/>
    </source>
</evidence>
<dbReference type="GO" id="GO:0004512">
    <property type="term" value="F:inositol-3-phosphate synthase activity"/>
    <property type="evidence" value="ECO:0007669"/>
    <property type="project" value="UniProtKB-EC"/>
</dbReference>
<evidence type="ECO:0000313" key="4">
    <source>
        <dbReference type="Proteomes" id="UP000000758"/>
    </source>
</evidence>
<dbReference type="EC" id="5.5.1.4" evidence="3"/>
<dbReference type="PATRIC" id="fig|414004.10.peg.338"/>
<gene>
    <name evidence="3" type="ordered locus">CENSYa_0379</name>
</gene>
<dbReference type="AlphaFoldDB" id="A0RUJ8"/>
<dbReference type="InterPro" id="IPR013021">
    <property type="entry name" value="Myo-inos-1-P_Synthase_GAPDH"/>
</dbReference>
<dbReference type="InterPro" id="IPR052199">
    <property type="entry name" value="MIPS"/>
</dbReference>
<comment type="similarity">
    <text evidence="1">Belongs to the myo-inositol 1-phosphate synthase family.</text>
</comment>
<dbReference type="Gene3D" id="3.40.50.720">
    <property type="entry name" value="NAD(P)-binding Rossmann-like Domain"/>
    <property type="match status" value="1"/>
</dbReference>
<dbReference type="HOGENOM" id="CLU_050011_0_0_2"/>
<dbReference type="Proteomes" id="UP000000758">
    <property type="component" value="Chromosome"/>
</dbReference>
<dbReference type="KEGG" id="csy:CENSYa_0379"/>
<dbReference type="Gene3D" id="3.30.360.10">
    <property type="entry name" value="Dihydrodipicolinate Reductase, domain 2"/>
    <property type="match status" value="1"/>
</dbReference>
<dbReference type="SUPFAM" id="SSF55347">
    <property type="entry name" value="Glyceraldehyde-3-phosphate dehydrogenase-like, C-terminal domain"/>
    <property type="match status" value="1"/>
</dbReference>
<proteinExistence type="inferred from homology"/>
<keyword evidence="3" id="KW-0413">Isomerase</keyword>
<protein>
    <submittedName>
        <fullName evidence="3">Myo-inositol-1-phosphate synthase</fullName>
        <ecNumber evidence="3">5.5.1.4</ecNumber>
    </submittedName>
</protein>
<dbReference type="PANTHER" id="PTHR43125">
    <property type="entry name" value="INOSITOL-3-PHOSPHATE SYNTHASE"/>
    <property type="match status" value="1"/>
</dbReference>
<name>A0RUJ8_CENSY</name>
<dbReference type="PIRSF" id="PIRSF015578">
    <property type="entry name" value="Myoinos-ppht_syn"/>
    <property type="match status" value="1"/>
</dbReference>
<dbReference type="EnsemblBacteria" id="ABK77015">
    <property type="protein sequence ID" value="ABK77015"/>
    <property type="gene ID" value="CENSYa_0379"/>
</dbReference>
<dbReference type="PANTHER" id="PTHR43125:SF1">
    <property type="entry name" value="INOSITOL-3-PHOSPHATE SYNTHASE"/>
    <property type="match status" value="1"/>
</dbReference>
<organism evidence="3 4">
    <name type="scientific">Cenarchaeum symbiosum (strain A)</name>
    <dbReference type="NCBI Taxonomy" id="414004"/>
    <lineage>
        <taxon>Archaea</taxon>
        <taxon>Nitrososphaerota</taxon>
        <taxon>Candidatus Cenarchaeales</taxon>
        <taxon>Candidatus Cenarchaeaceae</taxon>
        <taxon>Candidatus Cenarchaeum</taxon>
    </lineage>
</organism>
<dbReference type="GO" id="GO:0008654">
    <property type="term" value="P:phospholipid biosynthetic process"/>
    <property type="evidence" value="ECO:0007669"/>
    <property type="project" value="InterPro"/>
</dbReference>
<dbReference type="EMBL" id="DP000238">
    <property type="protein sequence ID" value="ABK77015.1"/>
    <property type="molecule type" value="Genomic_DNA"/>
</dbReference>
<dbReference type="InterPro" id="IPR002587">
    <property type="entry name" value="Myo-inos-1-P_Synthase"/>
</dbReference>